<dbReference type="GO" id="GO:0004721">
    <property type="term" value="F:phosphoprotein phosphatase activity"/>
    <property type="evidence" value="ECO:0007669"/>
    <property type="project" value="InterPro"/>
</dbReference>
<dbReference type="InterPro" id="IPR029021">
    <property type="entry name" value="Prot-tyrosine_phosphatase-like"/>
</dbReference>
<dbReference type="eggNOG" id="COG2365">
    <property type="taxonomic scope" value="Bacteria"/>
</dbReference>
<dbReference type="Gene3D" id="3.90.190.10">
    <property type="entry name" value="Protein tyrosine phosphatase superfamily"/>
    <property type="match status" value="1"/>
</dbReference>
<evidence type="ECO:0000313" key="3">
    <source>
        <dbReference type="Proteomes" id="UP000008363"/>
    </source>
</evidence>
<evidence type="ECO:0000313" key="2">
    <source>
        <dbReference type="EMBL" id="GAB91951.1"/>
    </source>
</evidence>
<evidence type="ECO:0008006" key="4">
    <source>
        <dbReference type="Google" id="ProtNLM"/>
    </source>
</evidence>
<proteinExistence type="predicted"/>
<dbReference type="STRING" id="1108045.GORHZ_154_00400"/>
<name>K6WDY6_9ACTN</name>
<evidence type="ECO:0000256" key="1">
    <source>
        <dbReference type="SAM" id="SignalP"/>
    </source>
</evidence>
<dbReference type="OrthoDB" id="1188001at2"/>
<feature type="signal peptide" evidence="1">
    <location>
        <begin position="1"/>
        <end position="31"/>
    </location>
</feature>
<organism evidence="2 3">
    <name type="scientific">Gordonia rhizosphera NBRC 16068</name>
    <dbReference type="NCBI Taxonomy" id="1108045"/>
    <lineage>
        <taxon>Bacteria</taxon>
        <taxon>Bacillati</taxon>
        <taxon>Actinomycetota</taxon>
        <taxon>Actinomycetes</taxon>
        <taxon>Mycobacteriales</taxon>
        <taxon>Gordoniaceae</taxon>
        <taxon>Gordonia</taxon>
    </lineage>
</organism>
<comment type="caution">
    <text evidence="2">The sequence shown here is derived from an EMBL/GenBank/DDBJ whole genome shotgun (WGS) entry which is preliminary data.</text>
</comment>
<protein>
    <recommendedName>
        <fullName evidence="4">Tyrosine specific protein phosphatases domain-containing protein</fullName>
    </recommendedName>
</protein>
<keyword evidence="1" id="KW-0732">Signal</keyword>
<keyword evidence="3" id="KW-1185">Reference proteome</keyword>
<accession>K6WDY6</accession>
<gene>
    <name evidence="2" type="ORF">GORHZ_154_00400</name>
</gene>
<dbReference type="AlphaFoldDB" id="K6WDY6"/>
<dbReference type="EMBL" id="BAHC01000154">
    <property type="protein sequence ID" value="GAB91951.1"/>
    <property type="molecule type" value="Genomic_DNA"/>
</dbReference>
<dbReference type="Proteomes" id="UP000008363">
    <property type="component" value="Unassembled WGS sequence"/>
</dbReference>
<dbReference type="InterPro" id="IPR026893">
    <property type="entry name" value="Tyr/Ser_Pase_IphP-type"/>
</dbReference>
<reference evidence="2 3" key="1">
    <citation type="submission" date="2012-08" db="EMBL/GenBank/DDBJ databases">
        <title>Whole genome shotgun sequence of Gordonia rhizosphera NBRC 16068.</title>
        <authorList>
            <person name="Takarada H."/>
            <person name="Isaki S."/>
            <person name="Hosoyama A."/>
            <person name="Tsuchikane K."/>
            <person name="Katsumata H."/>
            <person name="Baba S."/>
            <person name="Ohji S."/>
            <person name="Yamazaki S."/>
            <person name="Fujita N."/>
        </authorList>
    </citation>
    <scope>NUCLEOTIDE SEQUENCE [LARGE SCALE GENOMIC DNA]</scope>
    <source>
        <strain evidence="2 3">NBRC 16068</strain>
    </source>
</reference>
<dbReference type="Pfam" id="PF13350">
    <property type="entry name" value="Y_phosphatase3"/>
    <property type="match status" value="1"/>
</dbReference>
<dbReference type="SUPFAM" id="SSF52799">
    <property type="entry name" value="(Phosphotyrosine protein) phosphatases II"/>
    <property type="match status" value="1"/>
</dbReference>
<sequence>MSSWSTTPRRRRLACAAVAVALIGAPVLAPALTPGSTGTAVAAPARMTAMAPAPEAIDLVGTENTRAFTNYRTTSGLAINGRVIRSDHLADLTPADTRKLAALRVTSIVDLRTRIEIAVAPDVAVPGAGLQTFDVLGATPVTTLVDLPTAYRAFVTDAHARSAFRRTLLEIKKTAAAGNTTLYHCTAGKDRAGWTSAVLLTILGVDRGTVERDYLASNTFRRTDATDKVNGVTIEWLRASFAAADQVYGNFDNYVHKGLGLTDADIAELKHALLVTPNPTGTSVPVR</sequence>
<feature type="chain" id="PRO_5039551830" description="Tyrosine specific protein phosphatases domain-containing protein" evidence="1">
    <location>
        <begin position="32"/>
        <end position="287"/>
    </location>
</feature>
<dbReference type="RefSeq" id="WP_006335939.1">
    <property type="nucleotide sequence ID" value="NZ_BAHC01000154.1"/>
</dbReference>